<dbReference type="SUPFAM" id="SSF55347">
    <property type="entry name" value="Glyceraldehyde-3-phosphate dehydrogenase-like, C-terminal domain"/>
    <property type="match status" value="1"/>
</dbReference>
<evidence type="ECO:0000313" key="5">
    <source>
        <dbReference type="Proteomes" id="UP000610760"/>
    </source>
</evidence>
<dbReference type="PANTHER" id="PTHR43249:SF1">
    <property type="entry name" value="D-GLUCOSIDE 3-DEHYDROGENASE"/>
    <property type="match status" value="1"/>
</dbReference>
<dbReference type="PANTHER" id="PTHR43249">
    <property type="entry name" value="UDP-N-ACETYL-2-AMINO-2-DEOXY-D-GLUCURONATE OXIDASE"/>
    <property type="match status" value="1"/>
</dbReference>
<evidence type="ECO:0000259" key="2">
    <source>
        <dbReference type="Pfam" id="PF01408"/>
    </source>
</evidence>
<accession>A0A926I866</accession>
<reference evidence="4" key="1">
    <citation type="submission" date="2020-08" db="EMBL/GenBank/DDBJ databases">
        <title>Genome public.</title>
        <authorList>
            <person name="Liu C."/>
            <person name="Sun Q."/>
        </authorList>
    </citation>
    <scope>NUCLEOTIDE SEQUENCE</scope>
    <source>
        <strain evidence="4">NSJ-33</strain>
    </source>
</reference>
<evidence type="ECO:0000256" key="1">
    <source>
        <dbReference type="ARBA" id="ARBA00010928"/>
    </source>
</evidence>
<feature type="domain" description="Gfo/Idh/MocA-like oxidoreductase N-terminal" evidence="2">
    <location>
        <begin position="6"/>
        <end position="125"/>
    </location>
</feature>
<dbReference type="InterPro" id="IPR004104">
    <property type="entry name" value="Gfo/Idh/MocA-like_OxRdtase_C"/>
</dbReference>
<sequence>MENKKIKVGVIGTGNISHEHIKSYIANPNVELYAFCDINPEQLKKMADLYGVERTFTDINEFLKLDEIDAVSVCTWNSAHAPCAIAALNAGKHVLCEKPMATSAAEAKEMLAAAEKNNKLLMIGFVRRYGNDCKILQDFISTDYFGDIYYAKATYLRRNGNPGGWFGDKSRSAGGPLIDLGVHVIDLTRYLMGNPKPVSVYGATFQKLFNRPNVKGTKGYNSVSAGTKDICDVEDLASALIRYDNGSVLAIEASFSLNIKSDEGKIQLFGTKGGAKIDPELEMYTEINDYMADVNLTVPTSLDFAGLFQNEIDHYVDCVINGTACKSPAADGIEIMKILDAVYESARTGHEVVLD</sequence>
<dbReference type="EMBL" id="JACRSV010000004">
    <property type="protein sequence ID" value="MBC8560654.1"/>
    <property type="molecule type" value="Genomic_DNA"/>
</dbReference>
<dbReference type="InterPro" id="IPR000683">
    <property type="entry name" value="Gfo/Idh/MocA-like_OxRdtase_N"/>
</dbReference>
<evidence type="ECO:0000259" key="3">
    <source>
        <dbReference type="Pfam" id="PF02894"/>
    </source>
</evidence>
<dbReference type="GO" id="GO:0000166">
    <property type="term" value="F:nucleotide binding"/>
    <property type="evidence" value="ECO:0007669"/>
    <property type="project" value="InterPro"/>
</dbReference>
<dbReference type="Pfam" id="PF01408">
    <property type="entry name" value="GFO_IDH_MocA"/>
    <property type="match status" value="1"/>
</dbReference>
<dbReference type="Gene3D" id="3.40.50.720">
    <property type="entry name" value="NAD(P)-binding Rossmann-like Domain"/>
    <property type="match status" value="1"/>
</dbReference>
<keyword evidence="5" id="KW-1185">Reference proteome</keyword>
<protein>
    <submittedName>
        <fullName evidence="4">Gfo/Idh/MocA family oxidoreductase</fullName>
    </submittedName>
</protein>
<evidence type="ECO:0000313" key="4">
    <source>
        <dbReference type="EMBL" id="MBC8560654.1"/>
    </source>
</evidence>
<dbReference type="AlphaFoldDB" id="A0A926I866"/>
<dbReference type="Gene3D" id="3.30.360.10">
    <property type="entry name" value="Dihydrodipicolinate Reductase, domain 2"/>
    <property type="match status" value="1"/>
</dbReference>
<name>A0A926I866_9FIRM</name>
<dbReference type="RefSeq" id="WP_249295800.1">
    <property type="nucleotide sequence ID" value="NZ_JACRSV010000004.1"/>
</dbReference>
<feature type="domain" description="Gfo/Idh/MocA-like oxidoreductase C-terminal" evidence="3">
    <location>
        <begin position="140"/>
        <end position="352"/>
    </location>
</feature>
<dbReference type="InterPro" id="IPR052515">
    <property type="entry name" value="Gfo/Idh/MocA_Oxidoreductase"/>
</dbReference>
<dbReference type="Proteomes" id="UP000610760">
    <property type="component" value="Unassembled WGS sequence"/>
</dbReference>
<organism evidence="4 5">
    <name type="scientific">Fumia xinanensis</name>
    <dbReference type="NCBI Taxonomy" id="2763659"/>
    <lineage>
        <taxon>Bacteria</taxon>
        <taxon>Bacillati</taxon>
        <taxon>Bacillota</taxon>
        <taxon>Clostridia</taxon>
        <taxon>Eubacteriales</taxon>
        <taxon>Oscillospiraceae</taxon>
        <taxon>Fumia</taxon>
    </lineage>
</organism>
<comment type="similarity">
    <text evidence="1">Belongs to the Gfo/Idh/MocA family.</text>
</comment>
<comment type="caution">
    <text evidence="4">The sequence shown here is derived from an EMBL/GenBank/DDBJ whole genome shotgun (WGS) entry which is preliminary data.</text>
</comment>
<gene>
    <name evidence="4" type="ORF">H8710_11325</name>
</gene>
<dbReference type="InterPro" id="IPR036291">
    <property type="entry name" value="NAD(P)-bd_dom_sf"/>
</dbReference>
<dbReference type="Pfam" id="PF02894">
    <property type="entry name" value="GFO_IDH_MocA_C"/>
    <property type="match status" value="1"/>
</dbReference>
<proteinExistence type="inferred from homology"/>
<dbReference type="SUPFAM" id="SSF51735">
    <property type="entry name" value="NAD(P)-binding Rossmann-fold domains"/>
    <property type="match status" value="1"/>
</dbReference>